<dbReference type="AlphaFoldDB" id="Q1K0R9"/>
<organism evidence="3 4">
    <name type="scientific">Desulfuromonas acetoxidans (strain DSM 684 / 11070)</name>
    <dbReference type="NCBI Taxonomy" id="281689"/>
    <lineage>
        <taxon>Bacteria</taxon>
        <taxon>Pseudomonadati</taxon>
        <taxon>Thermodesulfobacteriota</taxon>
        <taxon>Desulfuromonadia</taxon>
        <taxon>Desulfuromonadales</taxon>
        <taxon>Desulfuromonadaceae</taxon>
        <taxon>Desulfuromonas</taxon>
    </lineage>
</organism>
<dbReference type="EMBL" id="AAEW02000007">
    <property type="protein sequence ID" value="EAT15872.1"/>
    <property type="molecule type" value="Genomic_DNA"/>
</dbReference>
<proteinExistence type="predicted"/>
<evidence type="ECO:0000313" key="4">
    <source>
        <dbReference type="Proteomes" id="UP000005695"/>
    </source>
</evidence>
<name>Q1K0R9_DESA6</name>
<dbReference type="Proteomes" id="UP000005695">
    <property type="component" value="Unassembled WGS sequence"/>
</dbReference>
<dbReference type="RefSeq" id="WP_005999604.1">
    <property type="nucleotide sequence ID" value="NZ_AAEW02000007.1"/>
</dbReference>
<comment type="caution">
    <text evidence="3">The sequence shown here is derived from an EMBL/GenBank/DDBJ whole genome shotgun (WGS) entry which is preliminary data.</text>
</comment>
<gene>
    <name evidence="3" type="ORF">Dace_2171</name>
</gene>
<evidence type="ECO:0008006" key="5">
    <source>
        <dbReference type="Google" id="ProtNLM"/>
    </source>
</evidence>
<evidence type="ECO:0000313" key="3">
    <source>
        <dbReference type="EMBL" id="EAT15872.1"/>
    </source>
</evidence>
<dbReference type="Pfam" id="PF16169">
    <property type="entry name" value="DUF4872"/>
    <property type="match status" value="1"/>
</dbReference>
<dbReference type="OrthoDB" id="4075615at2"/>
<feature type="domain" description="Butirosin biosynthesis protein H N-terminal" evidence="1">
    <location>
        <begin position="12"/>
        <end position="143"/>
    </location>
</feature>
<keyword evidence="4" id="KW-1185">Reference proteome</keyword>
<sequence>MIVDFPHRQSAHCESGAVANLLTHAGLPVSEAMAFGLGGGLFFGYVPFVKLNGLPLTTYRCRPGGIFSRVTKGLHCPVHQQRYRSQQQAMDDLDRLLDEGVAVGVQTSVFWLPYIPAALRFHFNAHNLIVIGKEGSRYLISDPVMPELVWCEADDLVKARFAQGALAPRGRCYYLKEPPQVTDLRQPALRGMKIVCRDMQAPVPVGGIRGMRFLAKSMRQWEQRYGTRRAISCLAQLIRMQEEIGTGGAGFRFIYAAFLQECAELYDHQELSWLAERLTEIGDGWRGLAVNAARRCKGRDDSITFATLADQVAHQADVEEPFYCDLRLVVKDVQRKLKQG</sequence>
<reference evidence="3" key="2">
    <citation type="submission" date="2006-05" db="EMBL/GenBank/DDBJ databases">
        <title>Sequencing of the draft genome and assembly of Desulfuromonas acetoxidans DSM 684.</title>
        <authorList>
            <consortium name="US DOE Joint Genome Institute (JGI-PGF)"/>
            <person name="Copeland A."/>
            <person name="Lucas S."/>
            <person name="Lapidus A."/>
            <person name="Barry K."/>
            <person name="Detter J.C."/>
            <person name="Glavina del Rio T."/>
            <person name="Hammon N."/>
            <person name="Israni S."/>
            <person name="Dalin E."/>
            <person name="Tice H."/>
            <person name="Bruce D."/>
            <person name="Pitluck S."/>
            <person name="Richardson P."/>
        </authorList>
    </citation>
    <scope>NUCLEOTIDE SEQUENCE [LARGE SCALE GENOMIC DNA]</scope>
    <source>
        <strain evidence="3">DSM 684</strain>
    </source>
</reference>
<reference evidence="3" key="1">
    <citation type="submission" date="2006-05" db="EMBL/GenBank/DDBJ databases">
        <title>Annotation of the draft genome assembly of Desulfuromonas acetoxidans DSM 684.</title>
        <authorList>
            <consortium name="US DOE Joint Genome Institute (JGI-ORNL)"/>
            <person name="Larimer F."/>
            <person name="Land M."/>
            <person name="Hauser L."/>
        </authorList>
    </citation>
    <scope>NUCLEOTIDE SEQUENCE [LARGE SCALE GENOMIC DNA]</scope>
    <source>
        <strain evidence="3">DSM 684</strain>
    </source>
</reference>
<feature type="domain" description="DUF4872" evidence="2">
    <location>
        <begin position="154"/>
        <end position="323"/>
    </location>
</feature>
<accession>Q1K0R9</accession>
<dbReference type="InterPro" id="IPR026935">
    <property type="entry name" value="BtrH_N"/>
</dbReference>
<evidence type="ECO:0000259" key="2">
    <source>
        <dbReference type="Pfam" id="PF16169"/>
    </source>
</evidence>
<evidence type="ECO:0000259" key="1">
    <source>
        <dbReference type="Pfam" id="PF14399"/>
    </source>
</evidence>
<protein>
    <recommendedName>
        <fullName evidence="5">Peptidase</fullName>
    </recommendedName>
</protein>
<dbReference type="Pfam" id="PF14399">
    <property type="entry name" value="BtrH_N"/>
    <property type="match status" value="1"/>
</dbReference>
<dbReference type="InterPro" id="IPR032369">
    <property type="entry name" value="DUF4872"/>
</dbReference>